<dbReference type="SUPFAM" id="SSF46785">
    <property type="entry name" value="Winged helix' DNA-binding domain"/>
    <property type="match status" value="1"/>
</dbReference>
<proteinExistence type="predicted"/>
<name>A0ABU8LSM0_9MICO</name>
<dbReference type="RefSeq" id="WP_337337295.1">
    <property type="nucleotide sequence ID" value="NZ_JBBDGL010000001.1"/>
</dbReference>
<dbReference type="Gene3D" id="1.10.10.10">
    <property type="entry name" value="Winged helix-like DNA-binding domain superfamily/Winged helix DNA-binding domain"/>
    <property type="match status" value="1"/>
</dbReference>
<evidence type="ECO:0000313" key="2">
    <source>
        <dbReference type="EMBL" id="MEJ1154869.1"/>
    </source>
</evidence>
<keyword evidence="3" id="KW-1185">Reference proteome</keyword>
<sequence>MNESTSSNQPGGSQRPRGFNGDAGFGLWEAFEGLRDVLGQGVRMATPRMGRGDVRTAILALLSEEPMHGYQIIQQIESRSGGAWKPSPGSVYPTLQLLSDEGLVHAEETAERKTYSLTESGREVAAAADGSLPWETPSFRHSENSTALPKAGAKLAQAIVQVSRGGTPDQVERAVAVIDEARRKMYSILAED</sequence>
<evidence type="ECO:0000259" key="1">
    <source>
        <dbReference type="Pfam" id="PF03551"/>
    </source>
</evidence>
<reference evidence="2 3" key="1">
    <citation type="submission" date="2024-02" db="EMBL/GenBank/DDBJ databases">
        <authorList>
            <person name="Saticioglu I.B."/>
        </authorList>
    </citation>
    <scope>NUCLEOTIDE SEQUENCE [LARGE SCALE GENOMIC DNA]</scope>
    <source>
        <strain evidence="2 3">Mu-86</strain>
    </source>
</reference>
<feature type="domain" description="Transcription regulator PadR N-terminal" evidence="1">
    <location>
        <begin position="58"/>
        <end position="125"/>
    </location>
</feature>
<protein>
    <submittedName>
        <fullName evidence="2">PadR family transcriptional regulator</fullName>
    </submittedName>
</protein>
<dbReference type="PANTHER" id="PTHR43252:SF2">
    <property type="entry name" value="TRANSCRIPTION REGULATOR, PADR-LIKE FAMILY"/>
    <property type="match status" value="1"/>
</dbReference>
<dbReference type="EMBL" id="JBBDGL010000001">
    <property type="protein sequence ID" value="MEJ1154869.1"/>
    <property type="molecule type" value="Genomic_DNA"/>
</dbReference>
<accession>A0ABU8LSM0</accession>
<gene>
    <name evidence="2" type="ORF">WDU96_04535</name>
</gene>
<dbReference type="Proteomes" id="UP001368654">
    <property type="component" value="Unassembled WGS sequence"/>
</dbReference>
<dbReference type="InterPro" id="IPR005149">
    <property type="entry name" value="Tscrpt_reg_PadR_N"/>
</dbReference>
<dbReference type="Pfam" id="PF03551">
    <property type="entry name" value="PadR"/>
    <property type="match status" value="1"/>
</dbReference>
<evidence type="ECO:0000313" key="3">
    <source>
        <dbReference type="Proteomes" id="UP001368654"/>
    </source>
</evidence>
<organism evidence="2 3">
    <name type="scientific">Microbacterium marmarense</name>
    <dbReference type="NCBI Taxonomy" id="3122051"/>
    <lineage>
        <taxon>Bacteria</taxon>
        <taxon>Bacillati</taxon>
        <taxon>Actinomycetota</taxon>
        <taxon>Actinomycetes</taxon>
        <taxon>Micrococcales</taxon>
        <taxon>Microbacteriaceae</taxon>
        <taxon>Microbacterium</taxon>
    </lineage>
</organism>
<dbReference type="InterPro" id="IPR036388">
    <property type="entry name" value="WH-like_DNA-bd_sf"/>
</dbReference>
<dbReference type="InterPro" id="IPR036390">
    <property type="entry name" value="WH_DNA-bd_sf"/>
</dbReference>
<dbReference type="PANTHER" id="PTHR43252">
    <property type="entry name" value="TRANSCRIPTIONAL REGULATOR YQJI"/>
    <property type="match status" value="1"/>
</dbReference>
<comment type="caution">
    <text evidence="2">The sequence shown here is derived from an EMBL/GenBank/DDBJ whole genome shotgun (WGS) entry which is preliminary data.</text>
</comment>